<feature type="transmembrane region" description="Helical" evidence="2">
    <location>
        <begin position="527"/>
        <end position="549"/>
    </location>
</feature>
<feature type="domain" description="Tim10-like" evidence="3">
    <location>
        <begin position="59"/>
        <end position="95"/>
    </location>
</feature>
<feature type="compositionally biased region" description="Basic and acidic residues" evidence="1">
    <location>
        <begin position="638"/>
        <end position="650"/>
    </location>
</feature>
<evidence type="ECO:0000259" key="3">
    <source>
        <dbReference type="Pfam" id="PF02953"/>
    </source>
</evidence>
<dbReference type="GO" id="GO:0035325">
    <property type="term" value="F:Toll-like receptor binding"/>
    <property type="evidence" value="ECO:0007669"/>
    <property type="project" value="InterPro"/>
</dbReference>
<feature type="transmembrane region" description="Helical" evidence="2">
    <location>
        <begin position="457"/>
        <end position="477"/>
    </location>
</feature>
<keyword evidence="2" id="KW-0472">Membrane</keyword>
<dbReference type="InterPro" id="IPR043268">
    <property type="entry name" value="UNC93B1"/>
</dbReference>
<dbReference type="GO" id="GO:0034162">
    <property type="term" value="P:toll-like receptor 9 signaling pathway"/>
    <property type="evidence" value="ECO:0007669"/>
    <property type="project" value="TreeGrafter"/>
</dbReference>
<dbReference type="PANTHER" id="PTHR46744">
    <property type="entry name" value="PROTEIN UNC-93 HOMOLOG B1"/>
    <property type="match status" value="1"/>
</dbReference>
<proteinExistence type="predicted"/>
<gene>
    <name evidence="4" type="ORF">F7725_005319</name>
</gene>
<feature type="transmembrane region" description="Helical" evidence="2">
    <location>
        <begin position="489"/>
        <end position="507"/>
    </location>
</feature>
<dbReference type="Pfam" id="PF02953">
    <property type="entry name" value="zf-Tim10_DDP"/>
    <property type="match status" value="1"/>
</dbReference>
<dbReference type="InterPro" id="IPR004217">
    <property type="entry name" value="Tim10-like"/>
</dbReference>
<dbReference type="GO" id="GO:0005768">
    <property type="term" value="C:endosome"/>
    <property type="evidence" value="ECO:0007669"/>
    <property type="project" value="TreeGrafter"/>
</dbReference>
<evidence type="ECO:0000256" key="2">
    <source>
        <dbReference type="SAM" id="Phobius"/>
    </source>
</evidence>
<dbReference type="PANTHER" id="PTHR46744:SF1">
    <property type="entry name" value="PROTEIN UNC-93 HOMOLOG B1"/>
    <property type="match status" value="1"/>
</dbReference>
<dbReference type="GO" id="GO:0034154">
    <property type="term" value="P:toll-like receptor 7 signaling pathway"/>
    <property type="evidence" value="ECO:0007669"/>
    <property type="project" value="TreeGrafter"/>
</dbReference>
<feature type="region of interest" description="Disordered" evidence="1">
    <location>
        <begin position="576"/>
        <end position="650"/>
    </location>
</feature>
<dbReference type="GO" id="GO:0002224">
    <property type="term" value="P:toll-like receptor signaling pathway"/>
    <property type="evidence" value="ECO:0007669"/>
    <property type="project" value="InterPro"/>
</dbReference>
<accession>A0A7J5YQW4</accession>
<organism evidence="4 5">
    <name type="scientific">Dissostichus mawsoni</name>
    <name type="common">Antarctic cod</name>
    <dbReference type="NCBI Taxonomy" id="36200"/>
    <lineage>
        <taxon>Eukaryota</taxon>
        <taxon>Metazoa</taxon>
        <taxon>Chordata</taxon>
        <taxon>Craniata</taxon>
        <taxon>Vertebrata</taxon>
        <taxon>Euteleostomi</taxon>
        <taxon>Actinopterygii</taxon>
        <taxon>Neopterygii</taxon>
        <taxon>Teleostei</taxon>
        <taxon>Neoteleostei</taxon>
        <taxon>Acanthomorphata</taxon>
        <taxon>Eupercaria</taxon>
        <taxon>Perciformes</taxon>
        <taxon>Notothenioidei</taxon>
        <taxon>Nototheniidae</taxon>
        <taxon>Dissostichus</taxon>
    </lineage>
</organism>
<feature type="compositionally biased region" description="Gly residues" evidence="1">
    <location>
        <begin position="620"/>
        <end position="629"/>
    </location>
</feature>
<dbReference type="SUPFAM" id="SSF144122">
    <property type="entry name" value="Tim10-like"/>
    <property type="match status" value="1"/>
</dbReference>
<feature type="region of interest" description="Disordered" evidence="1">
    <location>
        <begin position="23"/>
        <end position="51"/>
    </location>
</feature>
<dbReference type="Gene3D" id="1.10.287.810">
    <property type="entry name" value="Mitochondrial import inner membrane translocase subunit tim13 like domains"/>
    <property type="match status" value="1"/>
</dbReference>
<evidence type="ECO:0000313" key="4">
    <source>
        <dbReference type="EMBL" id="KAF3851964.1"/>
    </source>
</evidence>
<dbReference type="Proteomes" id="UP000518266">
    <property type="component" value="Unassembled WGS sequence"/>
</dbReference>
<reference evidence="4 5" key="1">
    <citation type="submission" date="2020-03" db="EMBL/GenBank/DDBJ databases">
        <title>Dissostichus mawsoni Genome sequencing and assembly.</title>
        <authorList>
            <person name="Park H."/>
        </authorList>
    </citation>
    <scope>NUCLEOTIDE SEQUENCE [LARGE SCALE GENOMIC DNA]</scope>
    <source>
        <strain evidence="4">DM0001</strain>
        <tissue evidence="4">Muscle</tissue>
    </source>
</reference>
<dbReference type="EMBL" id="JAAKFY010000009">
    <property type="protein sequence ID" value="KAF3851964.1"/>
    <property type="molecule type" value="Genomic_DNA"/>
</dbReference>
<feature type="transmembrane region" description="Helical" evidence="2">
    <location>
        <begin position="327"/>
        <end position="346"/>
    </location>
</feature>
<evidence type="ECO:0000256" key="1">
    <source>
        <dbReference type="SAM" id="MobiDB-lite"/>
    </source>
</evidence>
<keyword evidence="2" id="KW-1133">Transmembrane helix</keyword>
<sequence length="650" mass="73346">MSTAEDHQGDVFVFKAGDRAALRSRHGSHEGAAAGGGAGGGDDVRHVQPNDQRLPPEVCAATLQGGGADEGESVCLDRCVAKYLDLHEKLGRKLTELSVQDEEIMRKAADKDLVERQQEDILKLLHQPRMEAADREVLVRDADQFVAPPNGGINELLNVDQEENAQEQEFLGPQAEYNEEEEERKYYRRKRLGVIKNVLAASVGAMILYSVYMGLLQMQLILHYDMTYREVKYSNLGLEDIDHKMLMGINVTPIIGIYALFVSTNYWERYYTLVPSAVAIGVAIVPLWASLGNYITRMAQQYYEYVNYREEHVQEQKKLPKGACHSYIIVFQSIFFIIFHLSFVFAEFPMRFVLNGYLRENEHILKNVHNCGANIKGVIPGFNTTVLSKLPRSMLLIQVESVLMGFAFLSMIIFLVLCGAAYRPTEEIDLRSIGWGNIFQLPFKHLRDYRLRLLCPFFIYSGFEQMFAITGFSCAAGGSPGFLSNPEDAFISGLLVISVLWGLGSALNKTGVSILLGMLYGEEKERLDFVFTIYHWWQAIAIFIVYLWSNMPMRRRLARKIPFRLPRIPRPRHKVKGYRYLEEDNSDESDSERSDDEEDEEGLDDDEHVAEEMEAEDGDGGGQDAGGPGAESPGARRRGAEGQHHRGAEA</sequence>
<keyword evidence="2" id="KW-0812">Transmembrane</keyword>
<feature type="transmembrane region" description="Helical" evidence="2">
    <location>
        <begin position="194"/>
        <end position="215"/>
    </location>
</feature>
<feature type="transmembrane region" description="Helical" evidence="2">
    <location>
        <begin position="402"/>
        <end position="422"/>
    </location>
</feature>
<dbReference type="GO" id="GO:0034138">
    <property type="term" value="P:toll-like receptor 3 signaling pathway"/>
    <property type="evidence" value="ECO:0007669"/>
    <property type="project" value="TreeGrafter"/>
</dbReference>
<feature type="compositionally biased region" description="Acidic residues" evidence="1">
    <location>
        <begin position="583"/>
        <end position="619"/>
    </location>
</feature>
<dbReference type="GO" id="GO:0006886">
    <property type="term" value="P:intracellular protein transport"/>
    <property type="evidence" value="ECO:0007669"/>
    <property type="project" value="TreeGrafter"/>
</dbReference>
<dbReference type="OrthoDB" id="10010517at2759"/>
<dbReference type="GO" id="GO:0005764">
    <property type="term" value="C:lysosome"/>
    <property type="evidence" value="ECO:0007669"/>
    <property type="project" value="TreeGrafter"/>
</dbReference>
<keyword evidence="5" id="KW-1185">Reference proteome</keyword>
<dbReference type="AlphaFoldDB" id="A0A7J5YQW4"/>
<feature type="transmembrane region" description="Helical" evidence="2">
    <location>
        <begin position="270"/>
        <end position="289"/>
    </location>
</feature>
<comment type="caution">
    <text evidence="4">The sequence shown here is derived from an EMBL/GenBank/DDBJ whole genome shotgun (WGS) entry which is preliminary data.</text>
</comment>
<name>A0A7J5YQW4_DISMA</name>
<dbReference type="InterPro" id="IPR035427">
    <property type="entry name" value="Tim10-like_dom_sf"/>
</dbReference>
<evidence type="ECO:0000313" key="5">
    <source>
        <dbReference type="Proteomes" id="UP000518266"/>
    </source>
</evidence>
<protein>
    <recommendedName>
        <fullName evidence="3">Tim10-like domain-containing protein</fullName>
    </recommendedName>
</protein>